<evidence type="ECO:0000313" key="3">
    <source>
        <dbReference type="Proteomes" id="UP000002256"/>
    </source>
</evidence>
<dbReference type="InterPro" id="IPR002750">
    <property type="entry name" value="CobE/GbiG_C"/>
</dbReference>
<dbReference type="KEGG" id="rlg:Rleg_2368"/>
<evidence type="ECO:0000259" key="1">
    <source>
        <dbReference type="Pfam" id="PF01890"/>
    </source>
</evidence>
<dbReference type="Pfam" id="PF01890">
    <property type="entry name" value="CbiG_C"/>
    <property type="match status" value="1"/>
</dbReference>
<dbReference type="InterPro" id="IPR052553">
    <property type="entry name" value="CbiG_hydrolase"/>
</dbReference>
<name>C6B1P2_RHILS</name>
<dbReference type="SUPFAM" id="SSF159664">
    <property type="entry name" value="CobE/GbiG C-terminal domain-like"/>
    <property type="match status" value="1"/>
</dbReference>
<evidence type="ECO:0000313" key="2">
    <source>
        <dbReference type="EMBL" id="ACS56641.1"/>
    </source>
</evidence>
<dbReference type="AlphaFoldDB" id="C6B1P2"/>
<dbReference type="HOGENOM" id="CLU_087913_1_0_5"/>
<dbReference type="InterPro" id="IPR036518">
    <property type="entry name" value="CobE/GbiG_C_sf"/>
</dbReference>
<proteinExistence type="predicted"/>
<dbReference type="Gene3D" id="3.30.420.180">
    <property type="entry name" value="CobE/GbiG C-terminal domain"/>
    <property type="match status" value="1"/>
</dbReference>
<dbReference type="GO" id="GO:0009236">
    <property type="term" value="P:cobalamin biosynthetic process"/>
    <property type="evidence" value="ECO:0007669"/>
    <property type="project" value="InterPro"/>
</dbReference>
<feature type="domain" description="CobE/GbiG C-terminal" evidence="1">
    <location>
        <begin position="17"/>
        <end position="136"/>
    </location>
</feature>
<keyword evidence="2" id="KW-0489">Methyltransferase</keyword>
<dbReference type="EMBL" id="CP001622">
    <property type="protein sequence ID" value="ACS56641.1"/>
    <property type="molecule type" value="Genomic_DNA"/>
</dbReference>
<keyword evidence="2" id="KW-0808">Transferase</keyword>
<dbReference type="Proteomes" id="UP000002256">
    <property type="component" value="Chromosome"/>
</dbReference>
<dbReference type="GO" id="GO:0032259">
    <property type="term" value="P:methylation"/>
    <property type="evidence" value="ECO:0007669"/>
    <property type="project" value="UniProtKB-KW"/>
</dbReference>
<reference evidence="2 3" key="1">
    <citation type="journal article" date="2010" name="Stand. Genomic Sci.">
        <title>Complete genome sequence of Rhizobium leguminosarum bv. trifolii strain WSM1325, an effective microsymbiont of annual Mediterranean clovers.</title>
        <authorList>
            <person name="Reeve W."/>
            <person name="O'Hara G."/>
            <person name="Chain P."/>
            <person name="Ardley J."/>
            <person name="Brau L."/>
            <person name="Nandesena K."/>
            <person name="Tiwari R."/>
            <person name="Copeland A."/>
            <person name="Nolan M."/>
            <person name="Han C."/>
            <person name="Brettin T."/>
            <person name="Land M."/>
            <person name="Ovchinikova G."/>
            <person name="Ivanova N."/>
            <person name="Mavromatis K."/>
            <person name="Markowitz V."/>
            <person name="Kyrpides N."/>
            <person name="Melino V."/>
            <person name="Denton M."/>
            <person name="Yates R."/>
            <person name="Howieson J."/>
        </authorList>
    </citation>
    <scope>NUCLEOTIDE SEQUENCE [LARGE SCALE GENOMIC DNA]</scope>
    <source>
        <strain evidence="2 3">WSM1325</strain>
    </source>
</reference>
<accession>C6B1P2</accession>
<dbReference type="PANTHER" id="PTHR37477:SF1">
    <property type="entry name" value="COBALT-PRECORRIN-5A HYDROLASE"/>
    <property type="match status" value="1"/>
</dbReference>
<dbReference type="PANTHER" id="PTHR37477">
    <property type="entry name" value="COBALT-PRECORRIN-5A HYDROLASE"/>
    <property type="match status" value="1"/>
</dbReference>
<gene>
    <name evidence="2" type="ordered locus">Rleg_2368</name>
</gene>
<dbReference type="GO" id="GO:0008168">
    <property type="term" value="F:methyltransferase activity"/>
    <property type="evidence" value="ECO:0007669"/>
    <property type="project" value="UniProtKB-KW"/>
</dbReference>
<sequence length="143" mass="14570">MTVSMSDISFDTARRHVLGLGCERGTPPAEMLALAIEALDAVAISAAELTAIASIDSRRLEPAILAVAAHFSVPAVFFGALRLEEETPRLANPSAIVFARVGCHGVSEAAALAAAGPDAELAVAKIKSAHATAAVARSGLQKA</sequence>
<protein>
    <submittedName>
        <fullName evidence="2">Putative precorrin-3B C17-methyltransferase protein</fullName>
    </submittedName>
</protein>
<organism evidence="2 3">
    <name type="scientific">Rhizobium leguminosarum bv. trifolii (strain WSM1325)</name>
    <dbReference type="NCBI Taxonomy" id="395491"/>
    <lineage>
        <taxon>Bacteria</taxon>
        <taxon>Pseudomonadati</taxon>
        <taxon>Pseudomonadota</taxon>
        <taxon>Alphaproteobacteria</taxon>
        <taxon>Hyphomicrobiales</taxon>
        <taxon>Rhizobiaceae</taxon>
        <taxon>Rhizobium/Agrobacterium group</taxon>
        <taxon>Rhizobium</taxon>
    </lineage>
</organism>